<accession>A0A1T5EAR2</accession>
<dbReference type="AlphaFoldDB" id="A0A1T5EAR2"/>
<dbReference type="STRING" id="619805.SAMN05660477_01234"/>
<dbReference type="InterPro" id="IPR021428">
    <property type="entry name" value="DUF3078"/>
</dbReference>
<dbReference type="OrthoDB" id="1495718at2"/>
<protein>
    <recommendedName>
        <fullName evidence="3">DUF3078 domain-containing protein</fullName>
    </recommendedName>
</protein>
<gene>
    <name evidence="1" type="ORF">SAMN05660477_01234</name>
</gene>
<evidence type="ECO:0008006" key="3">
    <source>
        <dbReference type="Google" id="ProtNLM"/>
    </source>
</evidence>
<dbReference type="Pfam" id="PF11276">
    <property type="entry name" value="DUF3078"/>
    <property type="match status" value="1"/>
</dbReference>
<dbReference type="RefSeq" id="WP_079666498.1">
    <property type="nucleotide sequence ID" value="NZ_FUYZ01000003.1"/>
</dbReference>
<name>A0A1T5EAR2_9FLAO</name>
<keyword evidence="2" id="KW-1185">Reference proteome</keyword>
<dbReference type="Proteomes" id="UP000191112">
    <property type="component" value="Unassembled WGS sequence"/>
</dbReference>
<proteinExistence type="predicted"/>
<evidence type="ECO:0000313" key="1">
    <source>
        <dbReference type="EMBL" id="SKB80956.1"/>
    </source>
</evidence>
<sequence>MKKLFSVVFIGLNLILFSQKRPDLSKIIDSIAQANWKTANTVLDSIDTETLSNIKVIKKGDTIIFKDRPQLSLQDMPITPYSMFNTVEAQRWFIFGQNSLVFNQSSFSNWYAGGNDNIGVIGKVNYNFNYKTGKHFLENNVQLGYGFVSSTGQSTRKTEDYINLSSNYGYELGSNYYLSTGFQFASQFGAGYNYSLTPDPTYDDRVSKFMAPGYLNLGLGISYNPNDNFQLVMRPINGKFTFVLDPHLQQAGKFGLERDGQSMRTELGAMVNATYRINIMKDMTLLNKLNLFSNYLEHFERVDVAYSAALNMKFNRFITTVVTFDMVYDHDQIAGLQTKQTLGVGLTYNFGFKLERDKNNKIINPFIK</sequence>
<evidence type="ECO:0000313" key="2">
    <source>
        <dbReference type="Proteomes" id="UP000191112"/>
    </source>
</evidence>
<reference evidence="1 2" key="1">
    <citation type="submission" date="2017-02" db="EMBL/GenBank/DDBJ databases">
        <authorList>
            <person name="Peterson S.W."/>
        </authorList>
    </citation>
    <scope>NUCLEOTIDE SEQUENCE [LARGE SCALE GENOMIC DNA]</scope>
    <source>
        <strain evidence="1 2">DSM 22323</strain>
    </source>
</reference>
<organism evidence="1 2">
    <name type="scientific">Soonwooa buanensis</name>
    <dbReference type="NCBI Taxonomy" id="619805"/>
    <lineage>
        <taxon>Bacteria</taxon>
        <taxon>Pseudomonadati</taxon>
        <taxon>Bacteroidota</taxon>
        <taxon>Flavobacteriia</taxon>
        <taxon>Flavobacteriales</taxon>
        <taxon>Weeksellaceae</taxon>
        <taxon>Chryseobacterium group</taxon>
        <taxon>Soonwooa</taxon>
    </lineage>
</organism>
<dbReference type="EMBL" id="FUYZ01000003">
    <property type="protein sequence ID" value="SKB80956.1"/>
    <property type="molecule type" value="Genomic_DNA"/>
</dbReference>